<evidence type="ECO:0000313" key="3">
    <source>
        <dbReference type="Proteomes" id="UP001496720"/>
    </source>
</evidence>
<feature type="region of interest" description="Disordered" evidence="1">
    <location>
        <begin position="30"/>
        <end position="97"/>
    </location>
</feature>
<comment type="caution">
    <text evidence="2">The sequence shown here is derived from an EMBL/GenBank/DDBJ whole genome shotgun (WGS) entry which is preliminary data.</text>
</comment>
<dbReference type="Proteomes" id="UP001496720">
    <property type="component" value="Unassembled WGS sequence"/>
</dbReference>
<gene>
    <name evidence="2" type="ORF">ABT188_15475</name>
</gene>
<sequence>MTTRGRALRFTAISALVVLSLTGFSTGRHGHGGDGGGGGGCSSSGQDHDGSSSTSGGQDAYKDDDDTYGTGGSGHHDYDDDTYDDTGSGGSGGTGEPEAAMLTLVDCAEKSMPYATVEVTNPNAVEYTFSVTVLFKDADGTTLTEGSEEVTVPADGVAAVRVPFDGSGAPDHCELDHTVTAPL</sequence>
<proteinExistence type="predicted"/>
<feature type="compositionally biased region" description="Gly residues" evidence="1">
    <location>
        <begin position="33"/>
        <end position="42"/>
    </location>
</feature>
<protein>
    <recommendedName>
        <fullName evidence="4">Secreted protein</fullName>
    </recommendedName>
</protein>
<evidence type="ECO:0000313" key="2">
    <source>
        <dbReference type="EMBL" id="MER6165950.1"/>
    </source>
</evidence>
<reference evidence="2 3" key="1">
    <citation type="submission" date="2024-06" db="EMBL/GenBank/DDBJ databases">
        <title>The Natural Products Discovery Center: Release of the First 8490 Sequenced Strains for Exploring Actinobacteria Biosynthetic Diversity.</title>
        <authorList>
            <person name="Kalkreuter E."/>
            <person name="Kautsar S.A."/>
            <person name="Yang D."/>
            <person name="Bader C.D."/>
            <person name="Teijaro C.N."/>
            <person name="Fluegel L."/>
            <person name="Davis C.M."/>
            <person name="Simpson J.R."/>
            <person name="Lauterbach L."/>
            <person name="Steele A.D."/>
            <person name="Gui C."/>
            <person name="Meng S."/>
            <person name="Li G."/>
            <person name="Viehrig K."/>
            <person name="Ye F."/>
            <person name="Su P."/>
            <person name="Kiefer A.F."/>
            <person name="Nichols A."/>
            <person name="Cepeda A.J."/>
            <person name="Yan W."/>
            <person name="Fan B."/>
            <person name="Jiang Y."/>
            <person name="Adhikari A."/>
            <person name="Zheng C.-J."/>
            <person name="Schuster L."/>
            <person name="Cowan T.M."/>
            <person name="Smanski M.J."/>
            <person name="Chevrette M.G."/>
            <person name="De Carvalho L.P.S."/>
            <person name="Shen B."/>
        </authorList>
    </citation>
    <scope>NUCLEOTIDE SEQUENCE [LARGE SCALE GENOMIC DNA]</scope>
    <source>
        <strain evidence="2 3">NPDC001615</strain>
    </source>
</reference>
<keyword evidence="3" id="KW-1185">Reference proteome</keyword>
<evidence type="ECO:0008006" key="4">
    <source>
        <dbReference type="Google" id="ProtNLM"/>
    </source>
</evidence>
<accession>A0ABV1SW69</accession>
<organism evidence="2 3">
    <name type="scientific">Streptomyces violaceorubidus</name>
    <dbReference type="NCBI Taxonomy" id="284042"/>
    <lineage>
        <taxon>Bacteria</taxon>
        <taxon>Bacillati</taxon>
        <taxon>Actinomycetota</taxon>
        <taxon>Actinomycetes</taxon>
        <taxon>Kitasatosporales</taxon>
        <taxon>Streptomycetaceae</taxon>
        <taxon>Streptomyces</taxon>
    </lineage>
</organism>
<evidence type="ECO:0000256" key="1">
    <source>
        <dbReference type="SAM" id="MobiDB-lite"/>
    </source>
</evidence>
<name>A0ABV1SW69_9ACTN</name>
<dbReference type="EMBL" id="JBEOZY010000012">
    <property type="protein sequence ID" value="MER6165950.1"/>
    <property type="molecule type" value="Genomic_DNA"/>
</dbReference>
<dbReference type="RefSeq" id="WP_352147665.1">
    <property type="nucleotide sequence ID" value="NZ_JBEOZY010000012.1"/>
</dbReference>